<dbReference type="OrthoDB" id="2157530at2759"/>
<dbReference type="GeneID" id="59298317"/>
<dbReference type="PROSITE" id="PS50837">
    <property type="entry name" value="NACHT"/>
    <property type="match status" value="1"/>
</dbReference>
<keyword evidence="5" id="KW-1185">Reference proteome</keyword>
<evidence type="ECO:0000259" key="3">
    <source>
        <dbReference type="PROSITE" id="PS50837"/>
    </source>
</evidence>
<dbReference type="Gene3D" id="1.25.40.20">
    <property type="entry name" value="Ankyrin repeat-containing domain"/>
    <property type="match status" value="1"/>
</dbReference>
<dbReference type="SUPFAM" id="SSF48403">
    <property type="entry name" value="Ankyrin repeat"/>
    <property type="match status" value="1"/>
</dbReference>
<dbReference type="Proteomes" id="UP000530670">
    <property type="component" value="Unassembled WGS sequence"/>
</dbReference>
<dbReference type="PROSITE" id="PS50297">
    <property type="entry name" value="ANK_REP_REGION"/>
    <property type="match status" value="2"/>
</dbReference>
<feature type="domain" description="NACHT" evidence="3">
    <location>
        <begin position="793"/>
        <end position="939"/>
    </location>
</feature>
<dbReference type="InterPro" id="IPR002110">
    <property type="entry name" value="Ankyrin_rpt"/>
</dbReference>
<dbReference type="InterPro" id="IPR027417">
    <property type="entry name" value="P-loop_NTPase"/>
</dbReference>
<gene>
    <name evidence="4" type="ORF">FTJAE_12954</name>
</gene>
<feature type="repeat" description="ANK" evidence="2">
    <location>
        <begin position="1290"/>
        <end position="1322"/>
    </location>
</feature>
<evidence type="ECO:0000313" key="5">
    <source>
        <dbReference type="Proteomes" id="UP000530670"/>
    </source>
</evidence>
<dbReference type="SUPFAM" id="SSF52540">
    <property type="entry name" value="P-loop containing nucleoside triphosphate hydrolases"/>
    <property type="match status" value="1"/>
</dbReference>
<organism evidence="4 5">
    <name type="scientific">Fusarium tjaetaba</name>
    <dbReference type="NCBI Taxonomy" id="1567544"/>
    <lineage>
        <taxon>Eukaryota</taxon>
        <taxon>Fungi</taxon>
        <taxon>Dikarya</taxon>
        <taxon>Ascomycota</taxon>
        <taxon>Pezizomycotina</taxon>
        <taxon>Sordariomycetes</taxon>
        <taxon>Hypocreomycetidae</taxon>
        <taxon>Hypocreales</taxon>
        <taxon>Nectriaceae</taxon>
        <taxon>Fusarium</taxon>
        <taxon>Fusarium fujikuroi species complex</taxon>
    </lineage>
</organism>
<feature type="repeat" description="ANK" evidence="2">
    <location>
        <begin position="1323"/>
        <end position="1355"/>
    </location>
</feature>
<sequence length="1419" mass="158157">MATFRLINLSTGVVTEQVLGTSPPYLAASHAWSEQRFPLGRGFLESPGRQALKAVNEQRFAGTVDYCWVDTICINQQDDADMNQQIPLMGRIFGDSIAVVIVLSCDLQISQASVDRVVEQLKPAVRMHEEEEWAEQGAIWTTGHGRKLIIKGMRGLARLTTTPWATRVWTLQEYILASQVIWIGKELVPLVIQDILFSALPDICDTLRIEECFGDEFHRLYSYFSGMVNMRLARGDRTRVMELLGNRAAELPRDEVYGIMAASGVEIPTSTSETNRGAWSKWFEQAVSCGHLRWLLMPVATPAPLTHRGKPSCILPDFDIRHKLSSSSGLDTVKPLGLVRMEEGTVIVDGRWLGVCTVKKHLGTVHEPVPNEIHRDITLILFSQGKGRRARKVASAFGGGRYNSRQISVIATILRRNYRKAVRAVKLQRERDFRLRPQNAIEDTIWGDFMQFQMGQMPGMNEGTAYLAQLRRGSILVEAPIVLPTTQAIPSTELGIIDLGARTIDKRCVFMIVAGANADGDMRGSVLHRVAVTLPVTGDYENHIAKVPLRRFAIGGEACEISGVIAIIQTANKALSLCLTFRTALKESPSGLTRTIDEVRNLRNIFEALQLGLDGKTDTLAGADVGVVYEKVRGSISGILPHSQAILDELEQRLSSPLPAASAPVSAISRVSAAARWYLIEPEVKSCLDRLEKCKTRLILALSVHQSTLLLEIRATTIILHSRLEASHSRIEDKLNAMSASKSEAEDRDIFKWLSSITFRPSHLDTMRQHQVGTSTWVSACDEFKKWYRGDTRLLWLNGAPGTGKTQLFAYLVEYLITDTTRSLEHSLVAYTYCDFRKSESLEPSNILGSIVAQCCMETGSIPGAIRAAFKASQSAGYEAPPSLTLLKESLSEMLQTQKIFILIDGLDESKMSIELGDIIRSIYITDSHSHARVLVTGRKTESLEQVFHDALQLQLHDHRQEVREDIQVYVRSQLEKNRHLQWLPSEIKQHISDALAADSNPMFRWAQCQLDAIAPLRSVKAIRQALTQLPSGLEATYRNILLGVPQYACQTMRSALEWISFSLMPLTLTELYEVLAVEPGTFYLDSEARLSKPMDIIFLGNSLFELSPTGHVHLSHLSVRDYLVSPKHGSDTSVDHFCFTMQDSHRNLALICLTYLMLRDFSDGPAKTAESYTQRLQHYPFLKYAASAWPYHANLAFAYYSKDSQNEDKTGYDDLLKLVLDFFDFCHRANFMAWVQILNATYNFKWDIYPRHATPLYYAASFGLKCVVEKLISSSEFNPNDLDAPGSRYGGTPVHAAAYWQHTSTVQLLLNAGANAAKADFNGVTPLHSAAAIGDLDILRILLDDPCSGEMANAKDHAGETPYDWAQRASQTLAAEMLKARSHLQGLGARTGGRTVGLAAFRADLTESARRLLSRFLQ</sequence>
<reference evidence="4 5" key="1">
    <citation type="submission" date="2020-05" db="EMBL/GenBank/DDBJ databases">
        <title>Identification and distribution of gene clusters putatively required for synthesis of sphingolipid metabolism inhibitors in phylogenetically diverse species of the filamentous fungus Fusarium.</title>
        <authorList>
            <person name="Kim H.-S."/>
            <person name="Busman M."/>
            <person name="Brown D.W."/>
            <person name="Divon H."/>
            <person name="Uhlig S."/>
            <person name="Proctor R.H."/>
        </authorList>
    </citation>
    <scope>NUCLEOTIDE SEQUENCE [LARGE SCALE GENOMIC DNA]</scope>
    <source>
        <strain evidence="4 5">NRRL 66243</strain>
    </source>
</reference>
<dbReference type="PANTHER" id="PTHR10039:SF16">
    <property type="entry name" value="GPI INOSITOL-DEACYLASE"/>
    <property type="match status" value="1"/>
</dbReference>
<dbReference type="Pfam" id="PF13637">
    <property type="entry name" value="Ank_4"/>
    <property type="match status" value="1"/>
</dbReference>
<dbReference type="PROSITE" id="PS50088">
    <property type="entry name" value="ANK_REPEAT"/>
    <property type="match status" value="2"/>
</dbReference>
<evidence type="ECO:0000313" key="4">
    <source>
        <dbReference type="EMBL" id="KAF5616461.1"/>
    </source>
</evidence>
<dbReference type="InterPro" id="IPR010730">
    <property type="entry name" value="HET"/>
</dbReference>
<name>A0A8H5QMJ8_9HYPO</name>
<keyword evidence="1" id="KW-0677">Repeat</keyword>
<dbReference type="Pfam" id="PF24883">
    <property type="entry name" value="NPHP3_N"/>
    <property type="match status" value="1"/>
</dbReference>
<dbReference type="PANTHER" id="PTHR10039">
    <property type="entry name" value="AMELOGENIN"/>
    <property type="match status" value="1"/>
</dbReference>
<dbReference type="RefSeq" id="XP_037200011.1">
    <property type="nucleotide sequence ID" value="XM_037346047.1"/>
</dbReference>
<dbReference type="InterPro" id="IPR056884">
    <property type="entry name" value="NPHP3-like_N"/>
</dbReference>
<dbReference type="InterPro" id="IPR007111">
    <property type="entry name" value="NACHT_NTPase"/>
</dbReference>
<keyword evidence="2" id="KW-0040">ANK repeat</keyword>
<evidence type="ECO:0000256" key="2">
    <source>
        <dbReference type="PROSITE-ProRule" id="PRU00023"/>
    </source>
</evidence>
<evidence type="ECO:0000256" key="1">
    <source>
        <dbReference type="ARBA" id="ARBA00022737"/>
    </source>
</evidence>
<dbReference type="SMART" id="SM00248">
    <property type="entry name" value="ANK"/>
    <property type="match status" value="3"/>
</dbReference>
<protein>
    <submittedName>
        <fullName evidence="4">Heterokaryon incompatibility protein</fullName>
    </submittedName>
</protein>
<dbReference type="Gene3D" id="3.40.50.300">
    <property type="entry name" value="P-loop containing nucleotide triphosphate hydrolases"/>
    <property type="match status" value="1"/>
</dbReference>
<dbReference type="InterPro" id="IPR036770">
    <property type="entry name" value="Ankyrin_rpt-contain_sf"/>
</dbReference>
<comment type="caution">
    <text evidence="4">The sequence shown here is derived from an EMBL/GenBank/DDBJ whole genome shotgun (WGS) entry which is preliminary data.</text>
</comment>
<proteinExistence type="predicted"/>
<dbReference type="EMBL" id="JAAQRI010000372">
    <property type="protein sequence ID" value="KAF5616461.1"/>
    <property type="molecule type" value="Genomic_DNA"/>
</dbReference>
<dbReference type="Pfam" id="PF06985">
    <property type="entry name" value="HET"/>
    <property type="match status" value="1"/>
</dbReference>
<accession>A0A8H5QMJ8</accession>